<dbReference type="GO" id="GO:0004139">
    <property type="term" value="F:deoxyribose-phosphate aldolase activity"/>
    <property type="evidence" value="ECO:0007669"/>
    <property type="project" value="UniProtKB-EC"/>
</dbReference>
<dbReference type="SUPFAM" id="SSF51569">
    <property type="entry name" value="Aldolase"/>
    <property type="match status" value="1"/>
</dbReference>
<dbReference type="EC" id="4.1.2.4" evidence="1"/>
<proteinExistence type="predicted"/>
<reference evidence="1 2" key="1">
    <citation type="submission" date="2018-06" db="EMBL/GenBank/DDBJ databases">
        <authorList>
            <consortium name="Pathogen Informatics"/>
            <person name="Doyle S."/>
        </authorList>
    </citation>
    <scope>NUCLEOTIDE SEQUENCE [LARGE SCALE GENOMIC DNA]</scope>
    <source>
        <strain evidence="1 2">NCTC11862</strain>
    </source>
</reference>
<keyword evidence="2" id="KW-1185">Reference proteome</keyword>
<accession>A0A376CMG6</accession>
<dbReference type="EMBL" id="UFXQ01000001">
    <property type="protein sequence ID" value="STC69513.1"/>
    <property type="molecule type" value="Genomic_DNA"/>
</dbReference>
<dbReference type="Proteomes" id="UP000254467">
    <property type="component" value="Unassembled WGS sequence"/>
</dbReference>
<organism evidence="1 2">
    <name type="scientific">Corynebacterium pilosum</name>
    <dbReference type="NCBI Taxonomy" id="35756"/>
    <lineage>
        <taxon>Bacteria</taxon>
        <taxon>Bacillati</taxon>
        <taxon>Actinomycetota</taxon>
        <taxon>Actinomycetes</taxon>
        <taxon>Mycobacteriales</taxon>
        <taxon>Corynebacteriaceae</taxon>
        <taxon>Corynebacterium</taxon>
    </lineage>
</organism>
<name>A0A376CMG6_9CORY</name>
<evidence type="ECO:0000313" key="2">
    <source>
        <dbReference type="Proteomes" id="UP000254467"/>
    </source>
</evidence>
<dbReference type="Gene3D" id="3.20.20.70">
    <property type="entry name" value="Aldolase class I"/>
    <property type="match status" value="1"/>
</dbReference>
<keyword evidence="1" id="KW-0456">Lyase</keyword>
<dbReference type="InterPro" id="IPR013785">
    <property type="entry name" value="Aldolase_TIM"/>
</dbReference>
<dbReference type="AlphaFoldDB" id="A0A376CMG6"/>
<gene>
    <name evidence="1" type="ORF">NCTC11862_01308</name>
</gene>
<protein>
    <submittedName>
        <fullName evidence="1">Deoxyribose-phosphate aldolase</fullName>
        <ecNumber evidence="1">4.1.2.4</ecNumber>
    </submittedName>
</protein>
<evidence type="ECO:0000313" key="1">
    <source>
        <dbReference type="EMBL" id="STC69513.1"/>
    </source>
</evidence>
<dbReference type="STRING" id="35756.GCA_001044155_00750"/>
<sequence length="200" mass="20465">MCARRSSESCVVISAISAVSDREWLATRVGTFGAGRPVAGLSAFPAGVVVEPLDVPSAPGSVIALVGWPTGRHQSLVKAAEARLAGEMGATEVWLTVPVDAHDEQPDESALLSDMIAVGQAVGEGVRFGVIAPNPYVAALADKAGAEVVAVDAAGGAVPEVKAEVAVFGEIDDIDAVIDWLSRGAARVFPARPDQSLTAR</sequence>